<gene>
    <name evidence="2" type="ORF">CORT_0B06570</name>
</gene>
<protein>
    <submittedName>
        <fullName evidence="2">Uncharacterized protein</fullName>
    </submittedName>
</protein>
<dbReference type="AlphaFoldDB" id="H8X021"/>
<dbReference type="Proteomes" id="UP000005018">
    <property type="component" value="Chromosome 2"/>
</dbReference>
<dbReference type="RefSeq" id="XP_003867803.1">
    <property type="nucleotide sequence ID" value="XM_003867755.1"/>
</dbReference>
<keyword evidence="1" id="KW-1133">Transmembrane helix</keyword>
<sequence>MYTYHMKPTSKASAALLISYLSISTTLPFILSYKESMLNLNQESKGTASFRSLFTKI</sequence>
<reference evidence="2 3" key="1">
    <citation type="journal article" date="2012" name="PLoS ONE">
        <title>Sequence and analysis of the genome of the pathogenic yeast Candida orthopsilosis.</title>
        <authorList>
            <person name="Riccombeni A."/>
            <person name="Vidanes G."/>
            <person name="Proux-Wera E."/>
            <person name="Wolfe K.H."/>
            <person name="Butler G."/>
        </authorList>
    </citation>
    <scope>NUCLEOTIDE SEQUENCE [LARGE SCALE GENOMIC DNA]</scope>
    <source>
        <strain evidence="2 3">Co 90-125</strain>
    </source>
</reference>
<accession>H8X021</accession>
<keyword evidence="1" id="KW-0472">Membrane</keyword>
<keyword evidence="3" id="KW-1185">Reference proteome</keyword>
<dbReference type="KEGG" id="cot:CORT_0B06570"/>
<name>H8X021_CANO9</name>
<dbReference type="OrthoDB" id="4004290at2759"/>
<dbReference type="GeneID" id="14538785"/>
<evidence type="ECO:0000313" key="3">
    <source>
        <dbReference type="Proteomes" id="UP000005018"/>
    </source>
</evidence>
<proteinExistence type="predicted"/>
<dbReference type="EMBL" id="HE681720">
    <property type="protein sequence ID" value="CCG22366.1"/>
    <property type="molecule type" value="Genomic_DNA"/>
</dbReference>
<dbReference type="HOGENOM" id="CLU_211728_0_0_1"/>
<feature type="transmembrane region" description="Helical" evidence="1">
    <location>
        <begin position="12"/>
        <end position="31"/>
    </location>
</feature>
<evidence type="ECO:0000313" key="2">
    <source>
        <dbReference type="EMBL" id="CCG22366.1"/>
    </source>
</evidence>
<organism evidence="2 3">
    <name type="scientific">Candida orthopsilosis (strain 90-125)</name>
    <name type="common">Yeast</name>
    <dbReference type="NCBI Taxonomy" id="1136231"/>
    <lineage>
        <taxon>Eukaryota</taxon>
        <taxon>Fungi</taxon>
        <taxon>Dikarya</taxon>
        <taxon>Ascomycota</taxon>
        <taxon>Saccharomycotina</taxon>
        <taxon>Pichiomycetes</taxon>
        <taxon>Debaryomycetaceae</taxon>
        <taxon>Candida/Lodderomyces clade</taxon>
        <taxon>Candida</taxon>
    </lineage>
</organism>
<evidence type="ECO:0000256" key="1">
    <source>
        <dbReference type="SAM" id="Phobius"/>
    </source>
</evidence>
<keyword evidence="1" id="KW-0812">Transmembrane</keyword>